<keyword evidence="1" id="KW-0812">Transmembrane</keyword>
<comment type="caution">
    <text evidence="2">The sequence shown here is derived from an EMBL/GenBank/DDBJ whole genome shotgun (WGS) entry which is preliminary data.</text>
</comment>
<name>A0A941EVL2_9ACTN</name>
<dbReference type="RefSeq" id="WP_212532534.1">
    <property type="nucleotide sequence ID" value="NZ_JAGSOG010000254.1"/>
</dbReference>
<keyword evidence="3" id="KW-1185">Reference proteome</keyword>
<accession>A0A941EVL2</accession>
<feature type="transmembrane region" description="Helical" evidence="1">
    <location>
        <begin position="46"/>
        <end position="66"/>
    </location>
</feature>
<dbReference type="Proteomes" id="UP000675781">
    <property type="component" value="Unassembled WGS sequence"/>
</dbReference>
<evidence type="ECO:0000313" key="3">
    <source>
        <dbReference type="Proteomes" id="UP000675781"/>
    </source>
</evidence>
<proteinExistence type="predicted"/>
<reference evidence="2" key="1">
    <citation type="submission" date="2021-04" db="EMBL/GenBank/DDBJ databases">
        <title>Genome based classification of Actinospica acidithermotolerans sp. nov., an actinobacterium isolated from an Indonesian hot spring.</title>
        <authorList>
            <person name="Kusuma A.B."/>
            <person name="Putra K.E."/>
            <person name="Nafisah S."/>
            <person name="Loh J."/>
            <person name="Nouioui I."/>
            <person name="Goodfellow M."/>
        </authorList>
    </citation>
    <scope>NUCLEOTIDE SEQUENCE</scope>
    <source>
        <strain evidence="2">CSCA 57</strain>
    </source>
</reference>
<dbReference type="AlphaFoldDB" id="A0A941EVL2"/>
<dbReference type="EMBL" id="JAGSOG010000254">
    <property type="protein sequence ID" value="MBR7838073.1"/>
    <property type="molecule type" value="Genomic_DNA"/>
</dbReference>
<organism evidence="2 3">
    <name type="scientific">Actinospica durhamensis</name>
    <dbReference type="NCBI Taxonomy" id="1508375"/>
    <lineage>
        <taxon>Bacteria</taxon>
        <taxon>Bacillati</taxon>
        <taxon>Actinomycetota</taxon>
        <taxon>Actinomycetes</taxon>
        <taxon>Catenulisporales</taxon>
        <taxon>Actinospicaceae</taxon>
        <taxon>Actinospica</taxon>
    </lineage>
</organism>
<evidence type="ECO:0000256" key="1">
    <source>
        <dbReference type="SAM" id="Phobius"/>
    </source>
</evidence>
<keyword evidence="1" id="KW-0472">Membrane</keyword>
<gene>
    <name evidence="2" type="ORF">KDL01_32670</name>
</gene>
<sequence>MQDDQLEIGEDQVRSLFETVSDGYQSSADLVPAALAAARRATRRRAIGYTLSAGALAAIGSLAVVLPGGGTVARTSVTVGSSEPATGASPAIVRECTGVYMPWTSGSDASFYGKGSTSERTTICEQDLSTLAKLLPGVTSSQSSEPYSSAMNEMMPDQVSQLGSGMNPNTPILNPWQYNVVEHGTPGVLMIEYSRDADGLEFCHPCSMNTPLAHGFTLVDTTRDSTSSSSGAIVGVQVKTPQGENIIVYLSAGSNRGVPRIDLVKLAENPAFTAQLAADLDIIGNN</sequence>
<protein>
    <submittedName>
        <fullName evidence="2">Uncharacterized protein</fullName>
    </submittedName>
</protein>
<evidence type="ECO:0000313" key="2">
    <source>
        <dbReference type="EMBL" id="MBR7838073.1"/>
    </source>
</evidence>
<keyword evidence="1" id="KW-1133">Transmembrane helix</keyword>